<gene>
    <name evidence="2" type="ORF">KJ970_04715</name>
</gene>
<dbReference type="CDD" id="cd09916">
    <property type="entry name" value="CpxP_like"/>
    <property type="match status" value="1"/>
</dbReference>
<dbReference type="Pfam" id="PF13801">
    <property type="entry name" value="Metal_resist"/>
    <property type="match status" value="1"/>
</dbReference>
<dbReference type="Gene3D" id="1.20.120.1490">
    <property type="match status" value="1"/>
</dbReference>
<dbReference type="AlphaFoldDB" id="A0A948RV10"/>
<feature type="region of interest" description="Disordered" evidence="1">
    <location>
        <begin position="143"/>
        <end position="189"/>
    </location>
</feature>
<name>A0A948RV10_UNCEI</name>
<feature type="compositionally biased region" description="Polar residues" evidence="1">
    <location>
        <begin position="173"/>
        <end position="189"/>
    </location>
</feature>
<accession>A0A948RV10</accession>
<sequence>MSIHWRGTRSWFVLSALLAGLILVLFTNAGWTGPRGHRMQGEGLCESAGRGLMRLESLTDEQRDKIAALKASSEKERIQIQSEIETLKVDLQMLMREDKPNRSRVEDLAQRIAGFRGKLQAGRLMHRLDIREILTPAQREELKKMNQQGRQHRSMRHPGGKKDFGGHRRGWSSPPSFQPQDSGTPESEF</sequence>
<dbReference type="InterPro" id="IPR025961">
    <property type="entry name" value="Metal_resist"/>
</dbReference>
<dbReference type="Proteomes" id="UP000777784">
    <property type="component" value="Unassembled WGS sequence"/>
</dbReference>
<evidence type="ECO:0000313" key="2">
    <source>
        <dbReference type="EMBL" id="MBU2690209.1"/>
    </source>
</evidence>
<protein>
    <submittedName>
        <fullName evidence="2">Spy/CpxP family protein refolding chaperone</fullName>
    </submittedName>
</protein>
<dbReference type="InterPro" id="IPR012899">
    <property type="entry name" value="LTXXQ"/>
</dbReference>
<dbReference type="GO" id="GO:0042597">
    <property type="term" value="C:periplasmic space"/>
    <property type="evidence" value="ECO:0007669"/>
    <property type="project" value="InterPro"/>
</dbReference>
<evidence type="ECO:0000313" key="3">
    <source>
        <dbReference type="Proteomes" id="UP000777784"/>
    </source>
</evidence>
<feature type="compositionally biased region" description="Basic residues" evidence="1">
    <location>
        <begin position="150"/>
        <end position="159"/>
    </location>
</feature>
<dbReference type="EMBL" id="JAHJDP010000023">
    <property type="protein sequence ID" value="MBU2690209.1"/>
    <property type="molecule type" value="Genomic_DNA"/>
</dbReference>
<evidence type="ECO:0000256" key="1">
    <source>
        <dbReference type="SAM" id="MobiDB-lite"/>
    </source>
</evidence>
<organism evidence="2 3">
    <name type="scientific">Eiseniibacteriota bacterium</name>
    <dbReference type="NCBI Taxonomy" id="2212470"/>
    <lineage>
        <taxon>Bacteria</taxon>
        <taxon>Candidatus Eiseniibacteriota</taxon>
    </lineage>
</organism>
<comment type="caution">
    <text evidence="2">The sequence shown here is derived from an EMBL/GenBank/DDBJ whole genome shotgun (WGS) entry which is preliminary data.</text>
</comment>
<proteinExistence type="predicted"/>
<reference evidence="2" key="1">
    <citation type="submission" date="2021-05" db="EMBL/GenBank/DDBJ databases">
        <title>Energy efficiency and biological interactions define the core microbiome of deep oligotrophic groundwater.</title>
        <authorList>
            <person name="Mehrshad M."/>
            <person name="Lopez-Fernandez M."/>
            <person name="Bell E."/>
            <person name="Bernier-Latmani R."/>
            <person name="Bertilsson S."/>
            <person name="Dopson M."/>
        </authorList>
    </citation>
    <scope>NUCLEOTIDE SEQUENCE</scope>
    <source>
        <strain evidence="2">Modern_marine.mb.64</strain>
    </source>
</reference>